<dbReference type="InterPro" id="IPR038765">
    <property type="entry name" value="Papain-like_cys_pep_sf"/>
</dbReference>
<keyword evidence="4" id="KW-0788">Thiol protease</keyword>
<dbReference type="PANTHER" id="PTHR46468">
    <property type="entry name" value="SENTRIN-SPECIFIC PROTEASE 8"/>
    <property type="match status" value="1"/>
</dbReference>
<evidence type="ECO:0000259" key="5">
    <source>
        <dbReference type="PROSITE" id="PS50600"/>
    </source>
</evidence>
<keyword evidence="3" id="KW-0378">Hydrolase</keyword>
<dbReference type="GO" id="GO:0008234">
    <property type="term" value="F:cysteine-type peptidase activity"/>
    <property type="evidence" value="ECO:0007669"/>
    <property type="project" value="UniProtKB-KW"/>
</dbReference>
<dbReference type="PANTHER" id="PTHR46468:SF1">
    <property type="entry name" value="SENTRIN-SPECIFIC PROTEASE 8"/>
    <property type="match status" value="1"/>
</dbReference>
<organism evidence="6 7">
    <name type="scientific">Cichlidogyrus casuarinus</name>
    <dbReference type="NCBI Taxonomy" id="1844966"/>
    <lineage>
        <taxon>Eukaryota</taxon>
        <taxon>Metazoa</taxon>
        <taxon>Spiralia</taxon>
        <taxon>Lophotrochozoa</taxon>
        <taxon>Platyhelminthes</taxon>
        <taxon>Monogenea</taxon>
        <taxon>Monopisthocotylea</taxon>
        <taxon>Dactylogyridea</taxon>
        <taxon>Ancyrocephalidae</taxon>
        <taxon>Cichlidogyrus</taxon>
    </lineage>
</organism>
<keyword evidence="2" id="KW-0645">Protease</keyword>
<comment type="caution">
    <text evidence="6">The sequence shown here is derived from an EMBL/GenBank/DDBJ whole genome shotgun (WGS) entry which is preliminary data.</text>
</comment>
<dbReference type="Pfam" id="PF02902">
    <property type="entry name" value="Peptidase_C48"/>
    <property type="match status" value="1"/>
</dbReference>
<dbReference type="AlphaFoldDB" id="A0ABD2QFV9"/>
<gene>
    <name evidence="6" type="primary">SENP8</name>
    <name evidence="6" type="ORF">Ciccas_002928</name>
</gene>
<dbReference type="SUPFAM" id="SSF54001">
    <property type="entry name" value="Cysteine proteinases"/>
    <property type="match status" value="1"/>
</dbReference>
<dbReference type="Gene3D" id="3.40.395.10">
    <property type="entry name" value="Adenoviral Proteinase, Chain A"/>
    <property type="match status" value="1"/>
</dbReference>
<evidence type="ECO:0000313" key="7">
    <source>
        <dbReference type="Proteomes" id="UP001626550"/>
    </source>
</evidence>
<dbReference type="InterPro" id="IPR003653">
    <property type="entry name" value="Peptidase_C48_C"/>
</dbReference>
<accession>A0ABD2QFV9</accession>
<protein>
    <submittedName>
        <fullName evidence="6">SUMO1 sentrin specific peptidase 8</fullName>
    </submittedName>
</protein>
<dbReference type="Proteomes" id="UP001626550">
    <property type="component" value="Unassembled WGS sequence"/>
</dbReference>
<evidence type="ECO:0000256" key="1">
    <source>
        <dbReference type="ARBA" id="ARBA00005234"/>
    </source>
</evidence>
<proteinExistence type="inferred from homology"/>
<keyword evidence="7" id="KW-1185">Reference proteome</keyword>
<feature type="domain" description="Ubiquitin-like protease family profile" evidence="5">
    <location>
        <begin position="37"/>
        <end position="197"/>
    </location>
</feature>
<dbReference type="InterPro" id="IPR044613">
    <property type="entry name" value="Nep1/2-like"/>
</dbReference>
<name>A0ABD2QFV9_9PLAT</name>
<evidence type="ECO:0000256" key="4">
    <source>
        <dbReference type="ARBA" id="ARBA00022807"/>
    </source>
</evidence>
<reference evidence="6 7" key="1">
    <citation type="submission" date="2024-11" db="EMBL/GenBank/DDBJ databases">
        <title>Adaptive evolution of stress response genes in parasites aligns with host niche diversity.</title>
        <authorList>
            <person name="Hahn C."/>
            <person name="Resl P."/>
        </authorList>
    </citation>
    <scope>NUCLEOTIDE SEQUENCE [LARGE SCALE GENOMIC DNA]</scope>
    <source>
        <strain evidence="6">EGGRZ-B1_66</strain>
        <tissue evidence="6">Body</tissue>
    </source>
</reference>
<dbReference type="PROSITE" id="PS50600">
    <property type="entry name" value="ULP_PROTEASE"/>
    <property type="match status" value="1"/>
</dbReference>
<evidence type="ECO:0000256" key="3">
    <source>
        <dbReference type="ARBA" id="ARBA00022801"/>
    </source>
</evidence>
<evidence type="ECO:0000256" key="2">
    <source>
        <dbReference type="ARBA" id="ARBA00022670"/>
    </source>
</evidence>
<dbReference type="GO" id="GO:0006508">
    <property type="term" value="P:proteolysis"/>
    <property type="evidence" value="ECO:0007669"/>
    <property type="project" value="UniProtKB-KW"/>
</dbReference>
<dbReference type="EMBL" id="JBJKFK010000246">
    <property type="protein sequence ID" value="KAL3318420.1"/>
    <property type="molecule type" value="Genomic_DNA"/>
</dbReference>
<comment type="similarity">
    <text evidence="1">Belongs to the peptidase C48 family.</text>
</comment>
<sequence length="251" mass="29242">MNYHLSSWPTLPYWSNSHYFCRAYSQNDKHRFEDFSCILRECDLVTVNPGEWINDNVISFMYEHLTHCFLGTAKERILLMEPCVVQLAVSSDPSVIFDPLHVRQREWIFLPVNDVNASPAPCSSSGSHWALVVFSPSRHEAFYIDSSGFSNLNSAKMVCDALCRYCNLYLELQPLQCLQQDNGYDCGIYCLVFTERILECILQNTNSWKTGQALTDLTLKFRIRSKREELRALISEYLHYIVERRNRKKLS</sequence>
<evidence type="ECO:0000313" key="6">
    <source>
        <dbReference type="EMBL" id="KAL3318420.1"/>
    </source>
</evidence>